<gene>
    <name evidence="1" type="ORF">SDC9_185529</name>
</gene>
<proteinExistence type="predicted"/>
<sequence length="165" mass="19055">MHDDIRPRLSKQPLDQPVFRKIPFREREAFVFLQLRQSRALERRVIVIVHAVNPGDAIAAQKQPLRQVIADEARGPRDQYGLFNRFGQCSLPLAADGIVFHAAFFHVLGIKDIAPVVDKRHTHRPAEYLRREADKLLPLREDKAAERALQRLFHAARKLHIRIAL</sequence>
<protein>
    <submittedName>
        <fullName evidence="1">Uncharacterized protein</fullName>
    </submittedName>
</protein>
<dbReference type="AlphaFoldDB" id="A0A645HG40"/>
<evidence type="ECO:0000313" key="1">
    <source>
        <dbReference type="EMBL" id="MPN38007.1"/>
    </source>
</evidence>
<name>A0A645HG40_9ZZZZ</name>
<organism evidence="1">
    <name type="scientific">bioreactor metagenome</name>
    <dbReference type="NCBI Taxonomy" id="1076179"/>
    <lineage>
        <taxon>unclassified sequences</taxon>
        <taxon>metagenomes</taxon>
        <taxon>ecological metagenomes</taxon>
    </lineage>
</organism>
<accession>A0A645HG40</accession>
<reference evidence="1" key="1">
    <citation type="submission" date="2019-08" db="EMBL/GenBank/DDBJ databases">
        <authorList>
            <person name="Kucharzyk K."/>
            <person name="Murdoch R.W."/>
            <person name="Higgins S."/>
            <person name="Loffler F."/>
        </authorList>
    </citation>
    <scope>NUCLEOTIDE SEQUENCE</scope>
</reference>
<comment type="caution">
    <text evidence="1">The sequence shown here is derived from an EMBL/GenBank/DDBJ whole genome shotgun (WGS) entry which is preliminary data.</text>
</comment>
<dbReference type="EMBL" id="VSSQ01092974">
    <property type="protein sequence ID" value="MPN38007.1"/>
    <property type="molecule type" value="Genomic_DNA"/>
</dbReference>